<accession>A0AAV7V729</accession>
<organism evidence="1 2">
    <name type="scientific">Pleurodeles waltl</name>
    <name type="common">Iberian ribbed newt</name>
    <dbReference type="NCBI Taxonomy" id="8319"/>
    <lineage>
        <taxon>Eukaryota</taxon>
        <taxon>Metazoa</taxon>
        <taxon>Chordata</taxon>
        <taxon>Craniata</taxon>
        <taxon>Vertebrata</taxon>
        <taxon>Euteleostomi</taxon>
        <taxon>Amphibia</taxon>
        <taxon>Batrachia</taxon>
        <taxon>Caudata</taxon>
        <taxon>Salamandroidea</taxon>
        <taxon>Salamandridae</taxon>
        <taxon>Pleurodelinae</taxon>
        <taxon>Pleurodeles</taxon>
    </lineage>
</organism>
<dbReference type="Proteomes" id="UP001066276">
    <property type="component" value="Chromosome 2_1"/>
</dbReference>
<evidence type="ECO:0000313" key="1">
    <source>
        <dbReference type="EMBL" id="KAJ1197298.1"/>
    </source>
</evidence>
<proteinExistence type="predicted"/>
<reference evidence="1" key="1">
    <citation type="journal article" date="2022" name="bioRxiv">
        <title>Sequencing and chromosome-scale assembly of the giantPleurodeles waltlgenome.</title>
        <authorList>
            <person name="Brown T."/>
            <person name="Elewa A."/>
            <person name="Iarovenko S."/>
            <person name="Subramanian E."/>
            <person name="Araus A.J."/>
            <person name="Petzold A."/>
            <person name="Susuki M."/>
            <person name="Suzuki K.-i.T."/>
            <person name="Hayashi T."/>
            <person name="Toyoda A."/>
            <person name="Oliveira C."/>
            <person name="Osipova E."/>
            <person name="Leigh N.D."/>
            <person name="Simon A."/>
            <person name="Yun M.H."/>
        </authorList>
    </citation>
    <scope>NUCLEOTIDE SEQUENCE</scope>
    <source>
        <strain evidence="1">20211129_DDA</strain>
        <tissue evidence="1">Liver</tissue>
    </source>
</reference>
<keyword evidence="2" id="KW-1185">Reference proteome</keyword>
<evidence type="ECO:0000313" key="2">
    <source>
        <dbReference type="Proteomes" id="UP001066276"/>
    </source>
</evidence>
<protein>
    <submittedName>
        <fullName evidence="1">Uncharacterized protein</fullName>
    </submittedName>
</protein>
<name>A0AAV7V729_PLEWA</name>
<gene>
    <name evidence="1" type="ORF">NDU88_001160</name>
</gene>
<dbReference type="EMBL" id="JANPWB010000003">
    <property type="protein sequence ID" value="KAJ1197298.1"/>
    <property type="molecule type" value="Genomic_DNA"/>
</dbReference>
<dbReference type="AlphaFoldDB" id="A0AAV7V729"/>
<sequence>MQERVCQKTPPGPLERGVESTGAQILAAIESSSRVMQTQIAAIAVDANLLRADLRVLHAGRSHFFQSPEAVWGWMERNNGTGTPEFLRGGVVGDLEGWRKCILQHAEVPDTIMPAVEAE</sequence>
<comment type="caution">
    <text evidence="1">The sequence shown here is derived from an EMBL/GenBank/DDBJ whole genome shotgun (WGS) entry which is preliminary data.</text>
</comment>